<sequence length="215" mass="24652">MSRTGPAISEILPPERASELAAASGYFEAQEGRCRCIDATKYQSPGELQRLILLQRFHKRPRQEGSWRLSKILSDKWVEKVFFNRECVKQVSMVEELTRKPSVRQVQALWLPGMHPEMISSTACTMGSRLIMSNNTNNSELRSRFRGLEDSSGRAFISLPHFAALETSLRVHDSENENVLGPMARDLRKRVLGRRDPLIARVFLHGLRDRKRHKV</sequence>
<evidence type="ECO:0000313" key="1">
    <source>
        <dbReference type="EMBL" id="KAF9521762.1"/>
    </source>
</evidence>
<keyword evidence="2" id="KW-1185">Reference proteome</keyword>
<dbReference type="AlphaFoldDB" id="A0A9P6JHV6"/>
<organism evidence="1 2">
    <name type="scientific">Crepidotus variabilis</name>
    <dbReference type="NCBI Taxonomy" id="179855"/>
    <lineage>
        <taxon>Eukaryota</taxon>
        <taxon>Fungi</taxon>
        <taxon>Dikarya</taxon>
        <taxon>Basidiomycota</taxon>
        <taxon>Agaricomycotina</taxon>
        <taxon>Agaricomycetes</taxon>
        <taxon>Agaricomycetidae</taxon>
        <taxon>Agaricales</taxon>
        <taxon>Agaricineae</taxon>
        <taxon>Crepidotaceae</taxon>
        <taxon>Crepidotus</taxon>
    </lineage>
</organism>
<dbReference type="Proteomes" id="UP000807306">
    <property type="component" value="Unassembled WGS sequence"/>
</dbReference>
<proteinExistence type="predicted"/>
<protein>
    <submittedName>
        <fullName evidence="1">Uncharacterized protein</fullName>
    </submittedName>
</protein>
<accession>A0A9P6JHV6</accession>
<reference evidence="1" key="1">
    <citation type="submission" date="2020-11" db="EMBL/GenBank/DDBJ databases">
        <authorList>
            <consortium name="DOE Joint Genome Institute"/>
            <person name="Ahrendt S."/>
            <person name="Riley R."/>
            <person name="Andreopoulos W."/>
            <person name="Labutti K."/>
            <person name="Pangilinan J."/>
            <person name="Ruiz-Duenas F.J."/>
            <person name="Barrasa J.M."/>
            <person name="Sanchez-Garcia M."/>
            <person name="Camarero S."/>
            <person name="Miyauchi S."/>
            <person name="Serrano A."/>
            <person name="Linde D."/>
            <person name="Babiker R."/>
            <person name="Drula E."/>
            <person name="Ayuso-Fernandez I."/>
            <person name="Pacheco R."/>
            <person name="Padilla G."/>
            <person name="Ferreira P."/>
            <person name="Barriuso J."/>
            <person name="Kellner H."/>
            <person name="Castanera R."/>
            <person name="Alfaro M."/>
            <person name="Ramirez L."/>
            <person name="Pisabarro A.G."/>
            <person name="Kuo A."/>
            <person name="Tritt A."/>
            <person name="Lipzen A."/>
            <person name="He G."/>
            <person name="Yan M."/>
            <person name="Ng V."/>
            <person name="Cullen D."/>
            <person name="Martin F."/>
            <person name="Rosso M.-N."/>
            <person name="Henrissat B."/>
            <person name="Hibbett D."/>
            <person name="Martinez A.T."/>
            <person name="Grigoriev I.V."/>
        </authorList>
    </citation>
    <scope>NUCLEOTIDE SEQUENCE</scope>
    <source>
        <strain evidence="1">CBS 506.95</strain>
    </source>
</reference>
<dbReference type="EMBL" id="MU157991">
    <property type="protein sequence ID" value="KAF9521762.1"/>
    <property type="molecule type" value="Genomic_DNA"/>
</dbReference>
<gene>
    <name evidence="1" type="ORF">CPB83DRAFT_841009</name>
</gene>
<name>A0A9P6JHV6_9AGAR</name>
<comment type="caution">
    <text evidence="1">The sequence shown here is derived from an EMBL/GenBank/DDBJ whole genome shotgun (WGS) entry which is preliminary data.</text>
</comment>
<evidence type="ECO:0000313" key="2">
    <source>
        <dbReference type="Proteomes" id="UP000807306"/>
    </source>
</evidence>